<accession>A0A8H7E6H6</accession>
<organism evidence="5 6">
    <name type="scientific">Endocarpon pusillum</name>
    <dbReference type="NCBI Taxonomy" id="364733"/>
    <lineage>
        <taxon>Eukaryota</taxon>
        <taxon>Fungi</taxon>
        <taxon>Dikarya</taxon>
        <taxon>Ascomycota</taxon>
        <taxon>Pezizomycotina</taxon>
        <taxon>Eurotiomycetes</taxon>
        <taxon>Chaetothyriomycetidae</taxon>
        <taxon>Verrucariales</taxon>
        <taxon>Verrucariaceae</taxon>
        <taxon>Endocarpon</taxon>
    </lineage>
</organism>
<dbReference type="AlphaFoldDB" id="A0A8H7E6H6"/>
<dbReference type="SUPFAM" id="SSF48264">
    <property type="entry name" value="Cytochrome P450"/>
    <property type="match status" value="1"/>
</dbReference>
<evidence type="ECO:0000256" key="1">
    <source>
        <dbReference type="ARBA" id="ARBA00022723"/>
    </source>
</evidence>
<keyword evidence="6" id="KW-1185">Reference proteome</keyword>
<reference evidence="5" key="1">
    <citation type="submission" date="2020-02" db="EMBL/GenBank/DDBJ databases">
        <authorList>
            <person name="Palmer J.M."/>
        </authorList>
    </citation>
    <scope>NUCLEOTIDE SEQUENCE</scope>
    <source>
        <strain evidence="5">EPUS1.4</strain>
        <tissue evidence="5">Thallus</tissue>
    </source>
</reference>
<dbReference type="Gene3D" id="1.10.630.10">
    <property type="entry name" value="Cytochrome P450"/>
    <property type="match status" value="1"/>
</dbReference>
<evidence type="ECO:0000313" key="6">
    <source>
        <dbReference type="Proteomes" id="UP000606974"/>
    </source>
</evidence>
<dbReference type="InterPro" id="IPR017972">
    <property type="entry name" value="Cyt_P450_CS"/>
</dbReference>
<evidence type="ECO:0000313" key="5">
    <source>
        <dbReference type="EMBL" id="KAF7511107.1"/>
    </source>
</evidence>
<keyword evidence="1 4" id="KW-0479">Metal-binding</keyword>
<dbReference type="InterPro" id="IPR036396">
    <property type="entry name" value="Cyt_P450_sf"/>
</dbReference>
<dbReference type="InterPro" id="IPR001128">
    <property type="entry name" value="Cyt_P450"/>
</dbReference>
<evidence type="ECO:0000256" key="2">
    <source>
        <dbReference type="ARBA" id="ARBA00023002"/>
    </source>
</evidence>
<dbReference type="Pfam" id="PF00067">
    <property type="entry name" value="p450"/>
    <property type="match status" value="1"/>
</dbReference>
<dbReference type="GO" id="GO:0004497">
    <property type="term" value="F:monooxygenase activity"/>
    <property type="evidence" value="ECO:0007669"/>
    <property type="project" value="UniProtKB-KW"/>
</dbReference>
<dbReference type="GO" id="GO:0020037">
    <property type="term" value="F:heme binding"/>
    <property type="evidence" value="ECO:0007669"/>
    <property type="project" value="InterPro"/>
</dbReference>
<name>A0A8H7E6H6_9EURO</name>
<keyword evidence="4" id="KW-0503">Monooxygenase</keyword>
<sequence>MIPQHGRASYRQMRKGGMTFSLGSMPGLWAPFSGGRPMCLGRFFAKQEILVTMAILFRMYDFEKGGYLDGKGKRTDKFQGVKSRLAGVDTLRPDDDFCVRMKRRE</sequence>
<keyword evidence="4" id="KW-0349">Heme</keyword>
<dbReference type="PROSITE" id="PS00086">
    <property type="entry name" value="CYTOCHROME_P450"/>
    <property type="match status" value="1"/>
</dbReference>
<dbReference type="GO" id="GO:0005506">
    <property type="term" value="F:iron ion binding"/>
    <property type="evidence" value="ECO:0007669"/>
    <property type="project" value="InterPro"/>
</dbReference>
<keyword evidence="3 4" id="KW-0408">Iron</keyword>
<proteinExistence type="inferred from homology"/>
<keyword evidence="2 4" id="KW-0560">Oxidoreductase</keyword>
<gene>
    <name evidence="5" type="ORF">GJ744_005338</name>
</gene>
<evidence type="ECO:0008006" key="7">
    <source>
        <dbReference type="Google" id="ProtNLM"/>
    </source>
</evidence>
<comment type="caution">
    <text evidence="5">The sequence shown here is derived from an EMBL/GenBank/DDBJ whole genome shotgun (WGS) entry which is preliminary data.</text>
</comment>
<evidence type="ECO:0000256" key="4">
    <source>
        <dbReference type="RuleBase" id="RU000461"/>
    </source>
</evidence>
<dbReference type="EMBL" id="JAACFV010000023">
    <property type="protein sequence ID" value="KAF7511107.1"/>
    <property type="molecule type" value="Genomic_DNA"/>
</dbReference>
<dbReference type="GO" id="GO:0016705">
    <property type="term" value="F:oxidoreductase activity, acting on paired donors, with incorporation or reduction of molecular oxygen"/>
    <property type="evidence" value="ECO:0007669"/>
    <property type="project" value="InterPro"/>
</dbReference>
<evidence type="ECO:0000256" key="3">
    <source>
        <dbReference type="ARBA" id="ARBA00023004"/>
    </source>
</evidence>
<comment type="similarity">
    <text evidence="4">Belongs to the cytochrome P450 family.</text>
</comment>
<protein>
    <recommendedName>
        <fullName evidence="7">Cytochrome P450</fullName>
    </recommendedName>
</protein>
<dbReference type="Proteomes" id="UP000606974">
    <property type="component" value="Unassembled WGS sequence"/>
</dbReference>
<dbReference type="OrthoDB" id="3366823at2759"/>